<feature type="coiled-coil region" evidence="6">
    <location>
        <begin position="37"/>
        <end position="99"/>
    </location>
</feature>
<evidence type="ECO:0000256" key="3">
    <source>
        <dbReference type="ARBA" id="ARBA00022741"/>
    </source>
</evidence>
<dbReference type="InterPro" id="IPR015760">
    <property type="entry name" value="TIF_IF2"/>
</dbReference>
<evidence type="ECO:0000256" key="2">
    <source>
        <dbReference type="ARBA" id="ARBA00022540"/>
    </source>
</evidence>
<name>A0A1X0Q7Y3_9MICR</name>
<dbReference type="PANTHER" id="PTHR43381:SF4">
    <property type="entry name" value="EUKARYOTIC TRANSLATION INITIATION FACTOR 5B"/>
    <property type="match status" value="1"/>
</dbReference>
<keyword evidence="4" id="KW-0648">Protein biosynthesis</keyword>
<keyword evidence="2" id="KW-0396">Initiation factor</keyword>
<dbReference type="VEuPathDB" id="MicrosporidiaDB:HERIO_2186"/>
<evidence type="ECO:0000256" key="6">
    <source>
        <dbReference type="SAM" id="Coils"/>
    </source>
</evidence>
<dbReference type="NCBIfam" id="TIGR00231">
    <property type="entry name" value="small_GTP"/>
    <property type="match status" value="1"/>
</dbReference>
<dbReference type="SUPFAM" id="SSF52540">
    <property type="entry name" value="P-loop containing nucleoside triphosphate hydrolases"/>
    <property type="match status" value="1"/>
</dbReference>
<comment type="caution">
    <text evidence="8">The sequence shown here is derived from an EMBL/GenBank/DDBJ whole genome shotgun (WGS) entry which is preliminary data.</text>
</comment>
<comment type="similarity">
    <text evidence="1">Belongs to the TRAFAC class translation factor GTPase superfamily. Classic translation factor GTPase family. IF-2 subfamily.</text>
</comment>
<evidence type="ECO:0000313" key="9">
    <source>
        <dbReference type="Proteomes" id="UP000192356"/>
    </source>
</evidence>
<accession>A0A1X0Q7Y3</accession>
<dbReference type="GO" id="GO:0005525">
    <property type="term" value="F:GTP binding"/>
    <property type="evidence" value="ECO:0007669"/>
    <property type="project" value="UniProtKB-KW"/>
</dbReference>
<protein>
    <submittedName>
        <fullName evidence="8">IF2P</fullName>
    </submittedName>
</protein>
<organism evidence="8 9">
    <name type="scientific">Hepatospora eriocheir</name>
    <dbReference type="NCBI Taxonomy" id="1081669"/>
    <lineage>
        <taxon>Eukaryota</taxon>
        <taxon>Fungi</taxon>
        <taxon>Fungi incertae sedis</taxon>
        <taxon>Microsporidia</taxon>
        <taxon>Hepatosporidae</taxon>
        <taxon>Hepatospora</taxon>
    </lineage>
</organism>
<evidence type="ECO:0000256" key="4">
    <source>
        <dbReference type="ARBA" id="ARBA00022917"/>
    </source>
</evidence>
<dbReference type="Gene3D" id="3.40.50.300">
    <property type="entry name" value="P-loop containing nucleotide triphosphate hydrolases"/>
    <property type="match status" value="1"/>
</dbReference>
<proteinExistence type="inferred from homology"/>
<evidence type="ECO:0000313" key="8">
    <source>
        <dbReference type="EMBL" id="ORD95827.1"/>
    </source>
</evidence>
<dbReference type="EMBL" id="LVKB01000175">
    <property type="protein sequence ID" value="ORD95827.1"/>
    <property type="molecule type" value="Genomic_DNA"/>
</dbReference>
<evidence type="ECO:0000259" key="7">
    <source>
        <dbReference type="PROSITE" id="PS51722"/>
    </source>
</evidence>
<dbReference type="Gene3D" id="2.40.30.10">
    <property type="entry name" value="Translation factors"/>
    <property type="match status" value="1"/>
</dbReference>
<dbReference type="FunFam" id="3.40.50.300:FF:000112">
    <property type="entry name" value="Eukaryotic translation initiation factor 5B"/>
    <property type="match status" value="1"/>
</dbReference>
<dbReference type="GO" id="GO:0005739">
    <property type="term" value="C:mitochondrion"/>
    <property type="evidence" value="ECO:0007669"/>
    <property type="project" value="TreeGrafter"/>
</dbReference>
<dbReference type="OrthoDB" id="4928at2759"/>
<dbReference type="PROSITE" id="PS51722">
    <property type="entry name" value="G_TR_2"/>
    <property type="match status" value="1"/>
</dbReference>
<dbReference type="Pfam" id="PF00009">
    <property type="entry name" value="GTP_EFTU"/>
    <property type="match status" value="1"/>
</dbReference>
<dbReference type="PRINTS" id="PR00315">
    <property type="entry name" value="ELONGATNFCT"/>
</dbReference>
<dbReference type="GO" id="GO:0003924">
    <property type="term" value="F:GTPase activity"/>
    <property type="evidence" value="ECO:0007669"/>
    <property type="project" value="InterPro"/>
</dbReference>
<gene>
    <name evidence="8" type="primary">IF2P</name>
    <name evidence="8" type="ORF">HERIO_2186</name>
</gene>
<evidence type="ECO:0000256" key="1">
    <source>
        <dbReference type="ARBA" id="ARBA00007733"/>
    </source>
</evidence>
<evidence type="ECO:0000256" key="5">
    <source>
        <dbReference type="ARBA" id="ARBA00023134"/>
    </source>
</evidence>
<keyword evidence="3" id="KW-0547">Nucleotide-binding</keyword>
<dbReference type="CDD" id="cd01887">
    <property type="entry name" value="IF2_eIF5B"/>
    <property type="match status" value="1"/>
</dbReference>
<feature type="domain" description="Tr-type G" evidence="7">
    <location>
        <begin position="125"/>
        <end position="335"/>
    </location>
</feature>
<reference evidence="8 9" key="1">
    <citation type="journal article" date="2017" name="Environ. Microbiol.">
        <title>Decay of the glycolytic pathway and adaptation to intranuclear parasitism within Enterocytozoonidae microsporidia.</title>
        <authorList>
            <person name="Wiredu Boakye D."/>
            <person name="Jaroenlak P."/>
            <person name="Prachumwat A."/>
            <person name="Williams T.A."/>
            <person name="Bateman K.S."/>
            <person name="Itsathitphaisarn O."/>
            <person name="Sritunyalucksana K."/>
            <person name="Paszkiewicz K.H."/>
            <person name="Moore K.A."/>
            <person name="Stentiford G.D."/>
            <person name="Williams B.A."/>
        </authorList>
    </citation>
    <scope>NUCLEOTIDE SEQUENCE [LARGE SCALE GENOMIC DNA]</scope>
    <source>
        <strain evidence="8 9">GB1</strain>
    </source>
</reference>
<dbReference type="InterPro" id="IPR005225">
    <property type="entry name" value="Small_GTP-bd"/>
</dbReference>
<keyword evidence="9" id="KW-1185">Reference proteome</keyword>
<dbReference type="InterPro" id="IPR000795">
    <property type="entry name" value="T_Tr_GTP-bd_dom"/>
</dbReference>
<sequence length="377" mass="42671">MTGSNNSSNKELNKLNVNNKVIKTPVMNRGKGKPLTIAEIKAKAAAKEAEIKKQAELKKQQEETQRLRLIEIEKEKKKKEQEKEEQIKIQQEADKMKRSVLKMNIKPTKKEVVKDKQVKEVIKDFKSPICCILGHVDTGKTKLLDKLRESNVQGLEAGGITQQIGATFFPVDMLMKKCNIDLPDLPGILIIDTPGHESFSNLRSRGSSLCNLAILVVDIVHGLEPQTIESIKLLRQRKTPFIVALNKLDRIYEWKSNEYGNFSYDKQDYATQHDFDDQLLRVKGEMAQLGINTKLFNENDQPKKFISLVPTSAITGEGIPDLVKLFLELSYKFMLEKMRIKEETECTVLEVKNVEGFGVTLDCILSNGKLNEGDKVA</sequence>
<dbReference type="PANTHER" id="PTHR43381">
    <property type="entry name" value="TRANSLATION INITIATION FACTOR IF-2-RELATED"/>
    <property type="match status" value="1"/>
</dbReference>
<dbReference type="InterPro" id="IPR027417">
    <property type="entry name" value="P-loop_NTPase"/>
</dbReference>
<dbReference type="AlphaFoldDB" id="A0A1X0Q7Y3"/>
<dbReference type="Proteomes" id="UP000192356">
    <property type="component" value="Unassembled WGS sequence"/>
</dbReference>
<dbReference type="GO" id="GO:0003743">
    <property type="term" value="F:translation initiation factor activity"/>
    <property type="evidence" value="ECO:0007669"/>
    <property type="project" value="UniProtKB-KW"/>
</dbReference>
<keyword evidence="5" id="KW-0342">GTP-binding</keyword>
<keyword evidence="6" id="KW-0175">Coiled coil</keyword>